<evidence type="ECO:0000313" key="1">
    <source>
        <dbReference type="EMBL" id="CAD8271154.1"/>
    </source>
</evidence>
<organism evidence="1">
    <name type="scientific">Diacronema lutheri</name>
    <name type="common">Unicellular marine alga</name>
    <name type="synonym">Monochrysis lutheri</name>
    <dbReference type="NCBI Taxonomy" id="2081491"/>
    <lineage>
        <taxon>Eukaryota</taxon>
        <taxon>Haptista</taxon>
        <taxon>Haptophyta</taxon>
        <taxon>Pavlovophyceae</taxon>
        <taxon>Pavlovales</taxon>
        <taxon>Pavlovaceae</taxon>
        <taxon>Diacronema</taxon>
    </lineage>
</organism>
<gene>
    <name evidence="1" type="ORF">PLUT1463_LOCUS5468</name>
</gene>
<accession>A0A7R9UN59</accession>
<sequence>MDGWVSAPLDQGATMMLRTKVSIAPSTAPRGHLVITLTPAHHGRPPAAPALGPLRCDDLLAEMAPLDLGDTFAARGNLPQAPKLQPTGFHLDMDALNLPPAVGWTRAPSPALFRLGRGFGMGHHTTSLGPHATPLDRRPANSAAVRRALIAALRTVSSPCTPAMSAIGRHRDLSHAGTGD</sequence>
<dbReference type="AlphaFoldDB" id="A0A7R9UN59"/>
<proteinExistence type="predicted"/>
<reference evidence="1" key="1">
    <citation type="submission" date="2021-01" db="EMBL/GenBank/DDBJ databases">
        <authorList>
            <person name="Corre E."/>
            <person name="Pelletier E."/>
            <person name="Niang G."/>
            <person name="Scheremetjew M."/>
            <person name="Finn R."/>
            <person name="Kale V."/>
            <person name="Holt S."/>
            <person name="Cochrane G."/>
            <person name="Meng A."/>
            <person name="Brown T."/>
            <person name="Cohen L."/>
        </authorList>
    </citation>
    <scope>NUCLEOTIDE SEQUENCE</scope>
    <source>
        <strain evidence="1">RCC1537</strain>
    </source>
</reference>
<name>A0A7R9UN59_DIALT</name>
<protein>
    <submittedName>
        <fullName evidence="1">Uncharacterized protein</fullName>
    </submittedName>
</protein>
<dbReference type="EMBL" id="HBEB01008480">
    <property type="protein sequence ID" value="CAD8271154.1"/>
    <property type="molecule type" value="Transcribed_RNA"/>
</dbReference>